<comment type="subcellular location">
    <subcellularLocation>
        <location evidence="1">Peroxisome</location>
    </subcellularLocation>
</comment>
<protein>
    <recommendedName>
        <fullName evidence="5">Enoyl-CoA hydratase</fullName>
    </recommendedName>
</protein>
<dbReference type="PANTHER" id="PTHR43684">
    <property type="match status" value="1"/>
</dbReference>
<dbReference type="Gene3D" id="3.90.226.10">
    <property type="entry name" value="2-enoyl-CoA Hydratase, Chain A, domain 1"/>
    <property type="match status" value="1"/>
</dbReference>
<dbReference type="GO" id="GO:0005777">
    <property type="term" value="C:peroxisome"/>
    <property type="evidence" value="ECO:0007669"/>
    <property type="project" value="UniProtKB-SubCell"/>
</dbReference>
<evidence type="ECO:0000256" key="3">
    <source>
        <dbReference type="ARBA" id="ARBA00023235"/>
    </source>
</evidence>
<dbReference type="Pfam" id="PF00378">
    <property type="entry name" value="ECH_1"/>
    <property type="match status" value="1"/>
</dbReference>
<keyword evidence="3" id="KW-0413">Isomerase</keyword>
<sequence>MGYKTLKIESSNNICVMSFNRPDKLNAFDAKMVVETQEAIKSISDDDSIKVLIITGIGKGFSAGADLSDPSGMDDHSNDRLVYEGLVKGYMPSLVGIMDMPKPVIAAVNGPAAGIGSAFALACDLMVMSKEAYLKQAFVNIALIPDGGLNWFLTRTIGYKLAYEMAIGGENISATRCLELGLTNKVVEADDLLNSSVTWAEVLAKKSTQSLRETKKVMRAAMTASYEEVFKLEAEANNALHGSEDSLEAVKAFFEKREPKFK</sequence>
<reference evidence="4" key="1">
    <citation type="submission" date="2018-05" db="EMBL/GenBank/DDBJ databases">
        <authorList>
            <person name="Lanie J.A."/>
            <person name="Ng W.-L."/>
            <person name="Kazmierczak K.M."/>
            <person name="Andrzejewski T.M."/>
            <person name="Davidsen T.M."/>
            <person name="Wayne K.J."/>
            <person name="Tettelin H."/>
            <person name="Glass J.I."/>
            <person name="Rusch D."/>
            <person name="Podicherti R."/>
            <person name="Tsui H.-C.T."/>
            <person name="Winkler M.E."/>
        </authorList>
    </citation>
    <scope>NUCLEOTIDE SEQUENCE</scope>
</reference>
<dbReference type="GO" id="GO:0004165">
    <property type="term" value="F:delta(3)-delta(2)-enoyl-CoA isomerase activity"/>
    <property type="evidence" value="ECO:0007669"/>
    <property type="project" value="UniProtKB-ARBA"/>
</dbReference>
<name>A0A381YLD3_9ZZZZ</name>
<accession>A0A381YLD3</accession>
<dbReference type="CDD" id="cd06558">
    <property type="entry name" value="crotonase-like"/>
    <property type="match status" value="1"/>
</dbReference>
<evidence type="ECO:0008006" key="5">
    <source>
        <dbReference type="Google" id="ProtNLM"/>
    </source>
</evidence>
<evidence type="ECO:0000256" key="1">
    <source>
        <dbReference type="ARBA" id="ARBA00004275"/>
    </source>
</evidence>
<organism evidence="4">
    <name type="scientific">marine metagenome</name>
    <dbReference type="NCBI Taxonomy" id="408172"/>
    <lineage>
        <taxon>unclassified sequences</taxon>
        <taxon>metagenomes</taxon>
        <taxon>ecological metagenomes</taxon>
    </lineage>
</organism>
<keyword evidence="2" id="KW-0576">Peroxisome</keyword>
<dbReference type="EMBL" id="UINC01018418">
    <property type="protein sequence ID" value="SVA77351.1"/>
    <property type="molecule type" value="Genomic_DNA"/>
</dbReference>
<dbReference type="InterPro" id="IPR029045">
    <property type="entry name" value="ClpP/crotonase-like_dom_sf"/>
</dbReference>
<dbReference type="InterPro" id="IPR001753">
    <property type="entry name" value="Enoyl-CoA_hydra/iso"/>
</dbReference>
<dbReference type="InterPro" id="IPR051053">
    <property type="entry name" value="ECH/Chromodomain_protein"/>
</dbReference>
<dbReference type="AlphaFoldDB" id="A0A381YLD3"/>
<dbReference type="PANTHER" id="PTHR43684:SF1">
    <property type="entry name" value="ENOYL-COA DELTA ISOMERASE 2"/>
    <property type="match status" value="1"/>
</dbReference>
<dbReference type="SUPFAM" id="SSF52096">
    <property type="entry name" value="ClpP/crotonase"/>
    <property type="match status" value="1"/>
</dbReference>
<gene>
    <name evidence="4" type="ORF">METZ01_LOCUS130205</name>
</gene>
<evidence type="ECO:0000313" key="4">
    <source>
        <dbReference type="EMBL" id="SVA77351.1"/>
    </source>
</evidence>
<proteinExistence type="predicted"/>
<evidence type="ECO:0000256" key="2">
    <source>
        <dbReference type="ARBA" id="ARBA00023140"/>
    </source>
</evidence>